<keyword evidence="6" id="KW-0645">Protease</keyword>
<keyword evidence="5 10" id="KW-0031">Aminopeptidase</keyword>
<dbReference type="GO" id="GO:0004177">
    <property type="term" value="F:aminopeptidase activity"/>
    <property type="evidence" value="ECO:0007669"/>
    <property type="project" value="UniProtKB-KW"/>
</dbReference>
<keyword evidence="9" id="KW-0482">Metalloprotease</keyword>
<dbReference type="GO" id="GO:0046872">
    <property type="term" value="F:metal ion binding"/>
    <property type="evidence" value="ECO:0007669"/>
    <property type="project" value="UniProtKB-KW"/>
</dbReference>
<dbReference type="GO" id="GO:0008237">
    <property type="term" value="F:metallopeptidase activity"/>
    <property type="evidence" value="ECO:0007669"/>
    <property type="project" value="UniProtKB-KW"/>
</dbReference>
<dbReference type="SUPFAM" id="SSF144052">
    <property type="entry name" value="Thermophilic metalloprotease-like"/>
    <property type="match status" value="1"/>
</dbReference>
<evidence type="ECO:0000256" key="7">
    <source>
        <dbReference type="ARBA" id="ARBA00022723"/>
    </source>
</evidence>
<dbReference type="InterPro" id="IPR000787">
    <property type="entry name" value="Peptidase_M29"/>
</dbReference>
<dbReference type="KEGG" id="uam:UABAM_01020"/>
<gene>
    <name evidence="10" type="ORF">UABAM_01020</name>
</gene>
<evidence type="ECO:0000256" key="1">
    <source>
        <dbReference type="ARBA" id="ARBA00001941"/>
    </source>
</evidence>
<dbReference type="EMBL" id="AP019860">
    <property type="protein sequence ID" value="BBM82677.1"/>
    <property type="molecule type" value="Genomic_DNA"/>
</dbReference>
<dbReference type="Pfam" id="PF02073">
    <property type="entry name" value="Peptidase_M29"/>
    <property type="match status" value="1"/>
</dbReference>
<dbReference type="PANTHER" id="PTHR34448:SF1">
    <property type="entry name" value="BLL6088 PROTEIN"/>
    <property type="match status" value="1"/>
</dbReference>
<dbReference type="InterPro" id="IPR035097">
    <property type="entry name" value="M29_N-terminal"/>
</dbReference>
<keyword evidence="11" id="KW-1185">Reference proteome</keyword>
<comment type="similarity">
    <text evidence="4">Belongs to the peptidase M29 family.</text>
</comment>
<comment type="cofactor">
    <cofactor evidence="2">
        <name>Mg(2+)</name>
        <dbReference type="ChEBI" id="CHEBI:18420"/>
    </cofactor>
</comment>
<evidence type="ECO:0000256" key="3">
    <source>
        <dbReference type="ARBA" id="ARBA00001947"/>
    </source>
</evidence>
<keyword evidence="7" id="KW-0479">Metal-binding</keyword>
<organism evidence="10 11">
    <name type="scientific">Uabimicrobium amorphum</name>
    <dbReference type="NCBI Taxonomy" id="2596890"/>
    <lineage>
        <taxon>Bacteria</taxon>
        <taxon>Pseudomonadati</taxon>
        <taxon>Planctomycetota</taxon>
        <taxon>Candidatus Uabimicrobiia</taxon>
        <taxon>Candidatus Uabimicrobiales</taxon>
        <taxon>Candidatus Uabimicrobiaceae</taxon>
        <taxon>Candidatus Uabimicrobium</taxon>
    </lineage>
</organism>
<dbReference type="RefSeq" id="WP_151966913.1">
    <property type="nucleotide sequence ID" value="NZ_AP019860.1"/>
</dbReference>
<evidence type="ECO:0000256" key="8">
    <source>
        <dbReference type="ARBA" id="ARBA00022801"/>
    </source>
</evidence>
<comment type="cofactor">
    <cofactor evidence="1">
        <name>Co(2+)</name>
        <dbReference type="ChEBI" id="CHEBI:48828"/>
    </cofactor>
</comment>
<dbReference type="Proteomes" id="UP000326354">
    <property type="component" value="Chromosome"/>
</dbReference>
<proteinExistence type="inferred from homology"/>
<evidence type="ECO:0000256" key="4">
    <source>
        <dbReference type="ARBA" id="ARBA00008236"/>
    </source>
</evidence>
<dbReference type="AlphaFoldDB" id="A0A5S9IJG9"/>
<name>A0A5S9IJG9_UABAM</name>
<accession>A0A5S9IJG9</accession>
<dbReference type="PANTHER" id="PTHR34448">
    <property type="entry name" value="AMINOPEPTIDASE"/>
    <property type="match status" value="1"/>
</dbReference>
<comment type="cofactor">
    <cofactor evidence="3">
        <name>Zn(2+)</name>
        <dbReference type="ChEBI" id="CHEBI:29105"/>
    </cofactor>
</comment>
<evidence type="ECO:0000256" key="9">
    <source>
        <dbReference type="ARBA" id="ARBA00023049"/>
    </source>
</evidence>
<protein>
    <submittedName>
        <fullName evidence="10">Leucyl aminopeptidase</fullName>
    </submittedName>
</protein>
<dbReference type="InterPro" id="IPR052170">
    <property type="entry name" value="M29_Exopeptidase"/>
</dbReference>
<evidence type="ECO:0000313" key="10">
    <source>
        <dbReference type="EMBL" id="BBM82677.1"/>
    </source>
</evidence>
<evidence type="ECO:0000256" key="5">
    <source>
        <dbReference type="ARBA" id="ARBA00022438"/>
    </source>
</evidence>
<evidence type="ECO:0000313" key="11">
    <source>
        <dbReference type="Proteomes" id="UP000326354"/>
    </source>
</evidence>
<sequence>MNNIDFPNICELDKVAKHIVNKCLRVKENEIVNIRGGIHQYPLLAKIQVYVHKSGGYGILDIRDDETTVSLVNDVGDDYVGKIPEAVRNLQDHIDVDFILHPNYSLEVEKRKDTQKNALRNKRIAQYDRERTSRALIMEWPTIPKAKTYGMSLEQLQEIFWRAFWVDLDKLTAEAATIKEKLQGAKKVVVTSENGKTLEFAIGERPIWIDTGCFTEELVAAGDLTKNLPCGEVYCSPIEDSANGTVLFQKVFYNGNWIRNLELTFEEGRVTQVNADEGEEIFEEVLGMHSGDKDCIAELGIGLNPNVPETIGNILLDEKVVGSIHIAIGKNTMYGGINKSSLHWDLVAMHPTVTADGRTIMQNGKLELTHGN</sequence>
<evidence type="ECO:0000256" key="2">
    <source>
        <dbReference type="ARBA" id="ARBA00001946"/>
    </source>
</evidence>
<dbReference type="OrthoDB" id="9803993at2"/>
<dbReference type="Gene3D" id="3.40.1830.10">
    <property type="entry name" value="Thermophilic metalloprotease (M29)"/>
    <property type="match status" value="1"/>
</dbReference>
<dbReference type="GO" id="GO:0006508">
    <property type="term" value="P:proteolysis"/>
    <property type="evidence" value="ECO:0007669"/>
    <property type="project" value="UniProtKB-KW"/>
</dbReference>
<evidence type="ECO:0000256" key="6">
    <source>
        <dbReference type="ARBA" id="ARBA00022670"/>
    </source>
</evidence>
<reference evidence="10 11" key="1">
    <citation type="submission" date="2019-08" db="EMBL/GenBank/DDBJ databases">
        <title>Complete genome sequence of Candidatus Uab amorphum.</title>
        <authorList>
            <person name="Shiratori T."/>
            <person name="Suzuki S."/>
            <person name="Kakizawa Y."/>
            <person name="Ishida K."/>
        </authorList>
    </citation>
    <scope>NUCLEOTIDE SEQUENCE [LARGE SCALE GENOMIC DNA]</scope>
    <source>
        <strain evidence="10 11">SRT547</strain>
    </source>
</reference>
<keyword evidence="8" id="KW-0378">Hydrolase</keyword>